<dbReference type="SMART" id="SM00054">
    <property type="entry name" value="EFh"/>
    <property type="match status" value="3"/>
</dbReference>
<keyword evidence="3" id="KW-0106">Calcium</keyword>
<sequence length="304" mass="32919">MALPQGPEGDSLPTGDPKASEDTAGPSQAPTSPAVTRRRLLLRELEAQVQAAYGQTHWEQLGLAGAHGLREAQPAAPDSRPGMVPGPMGNCAKRPRRRGPKLAVARLPPRGLPPQPQGAGGPQTGRPGLLVLSSLVGPACIFLRPSIAATQLDRELRPEEIEELQVAFQEFDRDRDGYIGYRELGACMRTLGYMPTEMELIEISQQISGGKLDFEDFVELMGPKLLAETADMIGVRELRDAFREFDTNRDGCISLGELRAALKVLLGERLTQREVDEILQDIDLNGDGLIDFEGTACHHTLGGS</sequence>
<dbReference type="AlphaFoldDB" id="A0AA40LJX4"/>
<evidence type="ECO:0000313" key="6">
    <source>
        <dbReference type="EMBL" id="KAK1335625.1"/>
    </source>
</evidence>
<feature type="domain" description="EF-hand" evidence="5">
    <location>
        <begin position="159"/>
        <end position="194"/>
    </location>
</feature>
<dbReference type="FunFam" id="1.10.238.10:FF:000069">
    <property type="entry name" value="calcium-binding protein 1 isoform X1"/>
    <property type="match status" value="1"/>
</dbReference>
<dbReference type="GO" id="GO:0007601">
    <property type="term" value="P:visual perception"/>
    <property type="evidence" value="ECO:0007669"/>
    <property type="project" value="TreeGrafter"/>
</dbReference>
<keyword evidence="1" id="KW-0479">Metal-binding</keyword>
<comment type="caution">
    <text evidence="6">The sequence shown here is derived from an EMBL/GenBank/DDBJ whole genome shotgun (WGS) entry which is preliminary data.</text>
</comment>
<dbReference type="InterPro" id="IPR018247">
    <property type="entry name" value="EF_Hand_1_Ca_BS"/>
</dbReference>
<reference evidence="6" key="1">
    <citation type="submission" date="2023-06" db="EMBL/GenBank/DDBJ databases">
        <title>Reference genome for the Northern bat (Eptesicus nilssonii), a most northern bat species.</title>
        <authorList>
            <person name="Laine V.N."/>
            <person name="Pulliainen A.T."/>
            <person name="Lilley T.M."/>
        </authorList>
    </citation>
    <scope>NUCLEOTIDE SEQUENCE</scope>
    <source>
        <strain evidence="6">BLF_Eptnil</strain>
        <tissue evidence="6">Kidney</tissue>
    </source>
</reference>
<dbReference type="PANTHER" id="PTHR45917:SF2">
    <property type="entry name" value="CALCIUM-BINDING PROTEIN 2"/>
    <property type="match status" value="1"/>
</dbReference>
<dbReference type="Gene3D" id="1.10.238.10">
    <property type="entry name" value="EF-hand"/>
    <property type="match status" value="2"/>
</dbReference>
<feature type="region of interest" description="Disordered" evidence="4">
    <location>
        <begin position="104"/>
        <end position="125"/>
    </location>
</feature>
<name>A0AA40LJX4_CNENI</name>
<dbReference type="PROSITE" id="PS50222">
    <property type="entry name" value="EF_HAND_2"/>
    <property type="match status" value="2"/>
</dbReference>
<evidence type="ECO:0000256" key="2">
    <source>
        <dbReference type="ARBA" id="ARBA00022737"/>
    </source>
</evidence>
<feature type="compositionally biased region" description="Polar residues" evidence="4">
    <location>
        <begin position="25"/>
        <end position="34"/>
    </location>
</feature>
<dbReference type="CDD" id="cd00051">
    <property type="entry name" value="EFh"/>
    <property type="match status" value="1"/>
</dbReference>
<dbReference type="FunFam" id="1.10.238.10:FF:000037">
    <property type="entry name" value="calcium-binding protein 1 isoform X2"/>
    <property type="match status" value="1"/>
</dbReference>
<feature type="region of interest" description="Disordered" evidence="4">
    <location>
        <begin position="1"/>
        <end position="37"/>
    </location>
</feature>
<feature type="domain" description="EF-hand" evidence="5">
    <location>
        <begin position="233"/>
        <end position="268"/>
    </location>
</feature>
<gene>
    <name evidence="6" type="ORF">QTO34_003417</name>
</gene>
<evidence type="ECO:0000313" key="7">
    <source>
        <dbReference type="Proteomes" id="UP001177744"/>
    </source>
</evidence>
<dbReference type="InterPro" id="IPR011992">
    <property type="entry name" value="EF-hand-dom_pair"/>
</dbReference>
<protein>
    <recommendedName>
        <fullName evidence="5">EF-hand domain-containing protein</fullName>
    </recommendedName>
</protein>
<dbReference type="PANTHER" id="PTHR45917">
    <property type="entry name" value="CALCIUM-BINDING PROTEIN 1-RELATED"/>
    <property type="match status" value="1"/>
</dbReference>
<proteinExistence type="predicted"/>
<dbReference type="GO" id="GO:0005246">
    <property type="term" value="F:calcium channel regulator activity"/>
    <property type="evidence" value="ECO:0007669"/>
    <property type="project" value="TreeGrafter"/>
</dbReference>
<dbReference type="GO" id="GO:0005509">
    <property type="term" value="F:calcium ion binding"/>
    <property type="evidence" value="ECO:0007669"/>
    <property type="project" value="InterPro"/>
</dbReference>
<organism evidence="6 7">
    <name type="scientific">Cnephaeus nilssonii</name>
    <name type="common">Northern bat</name>
    <name type="synonym">Eptesicus nilssonii</name>
    <dbReference type="NCBI Taxonomy" id="3371016"/>
    <lineage>
        <taxon>Eukaryota</taxon>
        <taxon>Metazoa</taxon>
        <taxon>Chordata</taxon>
        <taxon>Craniata</taxon>
        <taxon>Vertebrata</taxon>
        <taxon>Euteleostomi</taxon>
        <taxon>Mammalia</taxon>
        <taxon>Eutheria</taxon>
        <taxon>Laurasiatheria</taxon>
        <taxon>Chiroptera</taxon>
        <taxon>Yangochiroptera</taxon>
        <taxon>Vespertilionidae</taxon>
        <taxon>Cnephaeus</taxon>
    </lineage>
</organism>
<keyword evidence="7" id="KW-1185">Reference proteome</keyword>
<dbReference type="PROSITE" id="PS00018">
    <property type="entry name" value="EF_HAND_1"/>
    <property type="match status" value="2"/>
</dbReference>
<dbReference type="Proteomes" id="UP001177744">
    <property type="component" value="Unassembled WGS sequence"/>
</dbReference>
<dbReference type="InterPro" id="IPR002048">
    <property type="entry name" value="EF_hand_dom"/>
</dbReference>
<dbReference type="SUPFAM" id="SSF47473">
    <property type="entry name" value="EF-hand"/>
    <property type="match status" value="1"/>
</dbReference>
<evidence type="ECO:0000256" key="1">
    <source>
        <dbReference type="ARBA" id="ARBA00022723"/>
    </source>
</evidence>
<dbReference type="GO" id="GO:0005737">
    <property type="term" value="C:cytoplasm"/>
    <property type="evidence" value="ECO:0007669"/>
    <property type="project" value="TreeGrafter"/>
</dbReference>
<evidence type="ECO:0000256" key="4">
    <source>
        <dbReference type="SAM" id="MobiDB-lite"/>
    </source>
</evidence>
<accession>A0AA40LJX4</accession>
<dbReference type="InterPro" id="IPR043582">
    <property type="entry name" value="CaBP1/2/4/5"/>
</dbReference>
<dbReference type="EMBL" id="JAULJE010000013">
    <property type="protein sequence ID" value="KAK1335625.1"/>
    <property type="molecule type" value="Genomic_DNA"/>
</dbReference>
<evidence type="ECO:0000259" key="5">
    <source>
        <dbReference type="PROSITE" id="PS50222"/>
    </source>
</evidence>
<dbReference type="Pfam" id="PF13499">
    <property type="entry name" value="EF-hand_7"/>
    <property type="match status" value="2"/>
</dbReference>
<evidence type="ECO:0000256" key="3">
    <source>
        <dbReference type="ARBA" id="ARBA00022837"/>
    </source>
</evidence>
<keyword evidence="2" id="KW-0677">Repeat</keyword>